<feature type="domain" description="Phorbol-ester/DAG-type" evidence="12">
    <location>
        <begin position="138"/>
        <end position="201"/>
    </location>
</feature>
<dbReference type="InterPro" id="IPR039688">
    <property type="entry name" value="STAC1/2/3"/>
</dbReference>
<keyword evidence="4" id="KW-1003">Cell membrane</keyword>
<keyword evidence="8" id="KW-0863">Zinc-finger</keyword>
<dbReference type="EMBL" id="NHOQ01001703">
    <property type="protein sequence ID" value="PWA22582.1"/>
    <property type="molecule type" value="Genomic_DNA"/>
</dbReference>
<dbReference type="SUPFAM" id="SSF57889">
    <property type="entry name" value="Cysteine-rich domain"/>
    <property type="match status" value="1"/>
</dbReference>
<accession>A0A315VI58</accession>
<evidence type="ECO:0000313" key="13">
    <source>
        <dbReference type="EMBL" id="PWA22582.1"/>
    </source>
</evidence>
<comment type="caution">
    <text evidence="13">The sequence shown here is derived from an EMBL/GenBank/DDBJ whole genome shotgun (WGS) entry which is preliminary data.</text>
</comment>
<dbReference type="GO" id="GO:1903078">
    <property type="term" value="P:positive regulation of protein localization to plasma membrane"/>
    <property type="evidence" value="ECO:0007669"/>
    <property type="project" value="TreeGrafter"/>
</dbReference>
<evidence type="ECO:0000256" key="8">
    <source>
        <dbReference type="ARBA" id="ARBA00022771"/>
    </source>
</evidence>
<evidence type="ECO:0000256" key="2">
    <source>
        <dbReference type="ARBA" id="ARBA00004496"/>
    </source>
</evidence>
<feature type="compositionally biased region" description="Polar residues" evidence="11">
    <location>
        <begin position="24"/>
        <end position="38"/>
    </location>
</feature>
<dbReference type="GO" id="GO:0044325">
    <property type="term" value="F:transmembrane transporter binding"/>
    <property type="evidence" value="ECO:0007669"/>
    <property type="project" value="TreeGrafter"/>
</dbReference>
<dbReference type="InterPro" id="IPR001452">
    <property type="entry name" value="SH3_domain"/>
</dbReference>
<keyword evidence="9" id="KW-0862">Zinc</keyword>
<feature type="region of interest" description="Disordered" evidence="11">
    <location>
        <begin position="1"/>
        <end position="61"/>
    </location>
</feature>
<dbReference type="SMART" id="SM00109">
    <property type="entry name" value="C1"/>
    <property type="match status" value="1"/>
</dbReference>
<dbReference type="PANTHER" id="PTHR15135">
    <property type="entry name" value="STAC"/>
    <property type="match status" value="1"/>
</dbReference>
<evidence type="ECO:0000256" key="4">
    <source>
        <dbReference type="ARBA" id="ARBA00022475"/>
    </source>
</evidence>
<dbReference type="GO" id="GO:0042383">
    <property type="term" value="C:sarcolemma"/>
    <property type="evidence" value="ECO:0007669"/>
    <property type="project" value="UniProtKB-SubCell"/>
</dbReference>
<feature type="region of interest" description="Disordered" evidence="11">
    <location>
        <begin position="99"/>
        <end position="130"/>
    </location>
</feature>
<dbReference type="Pfam" id="PF16664">
    <property type="entry name" value="STAC2_u1"/>
    <property type="match status" value="1"/>
</dbReference>
<dbReference type="InterPro" id="IPR046349">
    <property type="entry name" value="C1-like_sf"/>
</dbReference>
<keyword evidence="10" id="KW-0472">Membrane</keyword>
<evidence type="ECO:0000256" key="10">
    <source>
        <dbReference type="ARBA" id="ARBA00023136"/>
    </source>
</evidence>
<dbReference type="InterPro" id="IPR002219">
    <property type="entry name" value="PKC_DAG/PE"/>
</dbReference>
<proteinExistence type="predicted"/>
<dbReference type="AlphaFoldDB" id="A0A315VI58"/>
<keyword evidence="5" id="KW-0963">Cytoplasm</keyword>
<keyword evidence="6" id="KW-0479">Metal-binding</keyword>
<keyword evidence="7" id="KW-0677">Repeat</keyword>
<evidence type="ECO:0000256" key="7">
    <source>
        <dbReference type="ARBA" id="ARBA00022737"/>
    </source>
</evidence>
<gene>
    <name evidence="13" type="ORF">CCH79_00015137</name>
</gene>
<dbReference type="GO" id="GO:0008270">
    <property type="term" value="F:zinc ion binding"/>
    <property type="evidence" value="ECO:0007669"/>
    <property type="project" value="UniProtKB-KW"/>
</dbReference>
<keyword evidence="3" id="KW-0728">SH3 domain</keyword>
<protein>
    <recommendedName>
        <fullName evidence="12">Phorbol-ester/DAG-type domain-containing protein</fullName>
    </recommendedName>
</protein>
<dbReference type="Pfam" id="PF00130">
    <property type="entry name" value="C1_1"/>
    <property type="match status" value="1"/>
</dbReference>
<evidence type="ECO:0000259" key="12">
    <source>
        <dbReference type="PROSITE" id="PS50081"/>
    </source>
</evidence>
<keyword evidence="14" id="KW-1185">Reference proteome</keyword>
<evidence type="ECO:0000256" key="1">
    <source>
        <dbReference type="ARBA" id="ARBA00004278"/>
    </source>
</evidence>
<sequence>MIPPVNAVQDDSGGKEDEQDQDEAPQSPTMSASQQETKNTVRPEHQKRKLQRLKRSLSFKTKSIRSKSADNFFRNSSENKTELLSDVSSSTGHLCNIGMAPPHTASLQIPPVPPAIPSAPPPTSRSQARNPLQVDSAGHCFMEHIFKKPTFCDVCNHMIVGTTAKHVVFLAGNTAKHGLRCKACKMSLHHKCENGVGQQRCMGKLPKGFRRYYSSPLLNQEQYGCIKEVMPIACGNKVDPVYEALRFGTSLAQKAKRASGSDSPHRNSGVIEDRIGYFPAAFAHELQGGDQVFRCNRTFIGCKEQGQLTLKEGQICVSSEGERGGFIRVAFGKKRGYVPCDASDLDNVPEEVVAHNSRQELSRKHSDDGEILFQELVFLQFSTLLKVQISAVSHFLFVFLVFTVMQNGAECLYLPERQADDLPMDQIQLHNDPLKLNTL</sequence>
<dbReference type="GO" id="GO:0003009">
    <property type="term" value="P:skeletal muscle contraction"/>
    <property type="evidence" value="ECO:0007669"/>
    <property type="project" value="TreeGrafter"/>
</dbReference>
<evidence type="ECO:0000256" key="3">
    <source>
        <dbReference type="ARBA" id="ARBA00022443"/>
    </source>
</evidence>
<feature type="compositionally biased region" description="Basic residues" evidence="11">
    <location>
        <begin position="45"/>
        <end position="61"/>
    </location>
</feature>
<dbReference type="GO" id="GO:0005737">
    <property type="term" value="C:cytoplasm"/>
    <property type="evidence" value="ECO:0007669"/>
    <property type="project" value="UniProtKB-SubCell"/>
</dbReference>
<reference evidence="13 14" key="1">
    <citation type="journal article" date="2018" name="G3 (Bethesda)">
        <title>A High-Quality Reference Genome for the Invasive Mosquitofish Gambusia affinis Using a Chicago Library.</title>
        <authorList>
            <person name="Hoffberg S.L."/>
            <person name="Troendle N.J."/>
            <person name="Glenn T.C."/>
            <person name="Mahmud O."/>
            <person name="Louha S."/>
            <person name="Chalopin D."/>
            <person name="Bennetzen J.L."/>
            <person name="Mauricio R."/>
        </authorList>
    </citation>
    <scope>NUCLEOTIDE SEQUENCE [LARGE SCALE GENOMIC DNA]</scope>
    <source>
        <strain evidence="13">NE01/NJP1002.9</strain>
        <tissue evidence="13">Muscle</tissue>
    </source>
</reference>
<dbReference type="PANTHER" id="PTHR15135:SF3">
    <property type="entry name" value="SH3 AND CYSTEINE-RICH DOMAIN-CONTAINING PROTEIN"/>
    <property type="match status" value="1"/>
</dbReference>
<dbReference type="Gene3D" id="3.30.60.20">
    <property type="match status" value="1"/>
</dbReference>
<name>A0A315VI58_GAMAF</name>
<dbReference type="Proteomes" id="UP000250572">
    <property type="component" value="Unassembled WGS sequence"/>
</dbReference>
<dbReference type="FunFam" id="3.30.60.20:FF:000022">
    <property type="entry name" value="SH3 and cysteine-rich domain-containing protein 3 isoform 2"/>
    <property type="match status" value="1"/>
</dbReference>
<evidence type="ECO:0000256" key="11">
    <source>
        <dbReference type="SAM" id="MobiDB-lite"/>
    </source>
</evidence>
<evidence type="ECO:0000256" key="9">
    <source>
        <dbReference type="ARBA" id="ARBA00022833"/>
    </source>
</evidence>
<evidence type="ECO:0000313" key="14">
    <source>
        <dbReference type="Proteomes" id="UP000250572"/>
    </source>
</evidence>
<dbReference type="PROSITE" id="PS50081">
    <property type="entry name" value="ZF_DAG_PE_2"/>
    <property type="match status" value="1"/>
</dbReference>
<feature type="non-terminal residue" evidence="13">
    <location>
        <position position="439"/>
    </location>
</feature>
<evidence type="ECO:0000256" key="5">
    <source>
        <dbReference type="ARBA" id="ARBA00022490"/>
    </source>
</evidence>
<evidence type="ECO:0000256" key="6">
    <source>
        <dbReference type="ARBA" id="ARBA00022723"/>
    </source>
</evidence>
<organism evidence="13 14">
    <name type="scientific">Gambusia affinis</name>
    <name type="common">Western mosquitofish</name>
    <name type="synonym">Heterandria affinis</name>
    <dbReference type="NCBI Taxonomy" id="33528"/>
    <lineage>
        <taxon>Eukaryota</taxon>
        <taxon>Metazoa</taxon>
        <taxon>Chordata</taxon>
        <taxon>Craniata</taxon>
        <taxon>Vertebrata</taxon>
        <taxon>Euteleostomi</taxon>
        <taxon>Actinopterygii</taxon>
        <taxon>Neopterygii</taxon>
        <taxon>Teleostei</taxon>
        <taxon>Neoteleostei</taxon>
        <taxon>Acanthomorphata</taxon>
        <taxon>Ovalentaria</taxon>
        <taxon>Atherinomorphae</taxon>
        <taxon>Cyprinodontiformes</taxon>
        <taxon>Poeciliidae</taxon>
        <taxon>Poeciliinae</taxon>
        <taxon>Gambusia</taxon>
    </lineage>
</organism>
<dbReference type="Pfam" id="PF07653">
    <property type="entry name" value="SH3_2"/>
    <property type="match status" value="1"/>
</dbReference>
<comment type="subcellular location">
    <subcellularLocation>
        <location evidence="1">Cell membrane</location>
        <location evidence="1">Sarcolemma</location>
        <topology evidence="1">Peripheral membrane protein</topology>
        <orientation evidence="1">Cytoplasmic side</orientation>
    </subcellularLocation>
    <subcellularLocation>
        <location evidence="2">Cytoplasm</location>
    </subcellularLocation>
</comment>
<feature type="compositionally biased region" description="Pro residues" evidence="11">
    <location>
        <begin position="110"/>
        <end position="123"/>
    </location>
</feature>